<dbReference type="InterPro" id="IPR014216">
    <property type="entry name" value="ABC_transptr_CydD"/>
</dbReference>
<feature type="transmembrane region" description="Helical" evidence="8">
    <location>
        <begin position="173"/>
        <end position="195"/>
    </location>
</feature>
<dbReference type="Gene3D" id="3.40.50.300">
    <property type="entry name" value="P-loop containing nucleotide triphosphate hydrolases"/>
    <property type="match status" value="1"/>
</dbReference>
<dbReference type="GO" id="GO:0005886">
    <property type="term" value="C:plasma membrane"/>
    <property type="evidence" value="ECO:0007669"/>
    <property type="project" value="UniProtKB-SubCell"/>
</dbReference>
<dbReference type="GO" id="GO:0034040">
    <property type="term" value="F:ATPase-coupled lipid transmembrane transporter activity"/>
    <property type="evidence" value="ECO:0007669"/>
    <property type="project" value="TreeGrafter"/>
</dbReference>
<feature type="domain" description="ABC transporter" evidence="9">
    <location>
        <begin position="357"/>
        <end position="593"/>
    </location>
</feature>
<keyword evidence="5 11" id="KW-0067">ATP-binding</keyword>
<dbReference type="CDD" id="cd18584">
    <property type="entry name" value="ABC_6TM_AarD_CydD"/>
    <property type="match status" value="1"/>
</dbReference>
<dbReference type="InterPro" id="IPR017871">
    <property type="entry name" value="ABC_transporter-like_CS"/>
</dbReference>
<dbReference type="PANTHER" id="PTHR24221:SF261">
    <property type="entry name" value="GLUTATHIONE_L-CYSTEINE TRANSPORT SYSTEM ATP-BINDING_PERMEASE PROTEIN CYDD"/>
    <property type="match status" value="1"/>
</dbReference>
<proteinExistence type="inferred from homology"/>
<dbReference type="EMBL" id="JACIDS010000001">
    <property type="protein sequence ID" value="MBB3929052.1"/>
    <property type="molecule type" value="Genomic_DNA"/>
</dbReference>
<dbReference type="PANTHER" id="PTHR24221">
    <property type="entry name" value="ATP-BINDING CASSETTE SUB-FAMILY B"/>
    <property type="match status" value="1"/>
</dbReference>
<dbReference type="GO" id="GO:0005524">
    <property type="term" value="F:ATP binding"/>
    <property type="evidence" value="ECO:0007669"/>
    <property type="project" value="UniProtKB-KW"/>
</dbReference>
<feature type="domain" description="ABC transmembrane type-1" evidence="10">
    <location>
        <begin position="36"/>
        <end position="324"/>
    </location>
</feature>
<keyword evidence="12" id="KW-1185">Reference proteome</keyword>
<dbReference type="NCBIfam" id="TIGR02857">
    <property type="entry name" value="CydD"/>
    <property type="match status" value="1"/>
</dbReference>
<evidence type="ECO:0000256" key="2">
    <source>
        <dbReference type="ARBA" id="ARBA00005417"/>
    </source>
</evidence>
<comment type="subcellular location">
    <subcellularLocation>
        <location evidence="1">Cell membrane</location>
        <topology evidence="1">Multi-pass membrane protein</topology>
    </subcellularLocation>
</comment>
<reference evidence="11 12" key="1">
    <citation type="submission" date="2020-08" db="EMBL/GenBank/DDBJ databases">
        <title>Genomic Encyclopedia of Type Strains, Phase IV (KMG-IV): sequencing the most valuable type-strain genomes for metagenomic binning, comparative biology and taxonomic classification.</title>
        <authorList>
            <person name="Goeker M."/>
        </authorList>
    </citation>
    <scope>NUCLEOTIDE SEQUENCE [LARGE SCALE GENOMIC DNA]</scope>
    <source>
        <strain evidence="11 12">DSM 25966</strain>
    </source>
</reference>
<dbReference type="Pfam" id="PF00005">
    <property type="entry name" value="ABC_tran"/>
    <property type="match status" value="1"/>
</dbReference>
<dbReference type="GO" id="GO:0042883">
    <property type="term" value="P:cysteine transport"/>
    <property type="evidence" value="ECO:0007669"/>
    <property type="project" value="InterPro"/>
</dbReference>
<dbReference type="AlphaFoldDB" id="A0A840AHM0"/>
<sequence length="594" mass="62196">MSSVEFDPRASADSLRPEAKAWLSAQRKAAGRWLTVSMLLPLLGGVLIAAQALTLAGILAGVIAGGRSPSDEGGAILILLAVIVARAALALVGERVAARAAEDIKLAVRQSLFAALMARTPEWMRARSSGELTSGMVDQVEALDGYFARFTPAMVAASVLPLVFAIGLMTVDWVVGVIFLVSAPLIPLFMALVGWGAESASRRHLGAMSRLSGLFADRLRGLVVLKLFGRAEDEVGRVQIATEDLAARTMAVLKIAFLSSAVLEFFAALGVAGVAVYVGLTFLGDIPLRSVPLGLEAGLFCLLMAPEVYLPLRTLAAHYHDRASARAAVASLDAVFDGLPEAAPLPVMAARRAVVPVRAASVVIRGLTVTAEGRGKVLDGIDLDITPGERIAILGASGIGKSTLLEAIGRFRSFEGDIRIDDAPVGAIDEGSFRGRVALLVQRPRLFHGTIAGNVRLARPDASDADIRRAAALAHVTDFADRLPDGLETAVGERGRGISGGEAQRVALARIFLSDPGLVLLDEPTAHLDVGTEALVADSILDFAAGRTLIVATHSAALARRMDRIYRIAGGKLLPVPHRPPGSVPTRAGMGDAP</sequence>
<evidence type="ECO:0000313" key="11">
    <source>
        <dbReference type="EMBL" id="MBB3929052.1"/>
    </source>
</evidence>
<dbReference type="SMART" id="SM00382">
    <property type="entry name" value="AAA"/>
    <property type="match status" value="1"/>
</dbReference>
<keyword evidence="6 8" id="KW-1133">Transmembrane helix</keyword>
<evidence type="ECO:0000256" key="4">
    <source>
        <dbReference type="ARBA" id="ARBA00022741"/>
    </source>
</evidence>
<name>A0A840AHM0_9HYPH</name>
<dbReference type="SUPFAM" id="SSF52540">
    <property type="entry name" value="P-loop containing nucleoside triphosphate hydrolases"/>
    <property type="match status" value="1"/>
</dbReference>
<gene>
    <name evidence="11" type="ORF">GGR25_000071</name>
</gene>
<evidence type="ECO:0000313" key="12">
    <source>
        <dbReference type="Proteomes" id="UP000553963"/>
    </source>
</evidence>
<evidence type="ECO:0000256" key="3">
    <source>
        <dbReference type="ARBA" id="ARBA00022692"/>
    </source>
</evidence>
<dbReference type="PROSITE" id="PS00211">
    <property type="entry name" value="ABC_TRANSPORTER_1"/>
    <property type="match status" value="1"/>
</dbReference>
<comment type="caution">
    <text evidence="11">The sequence shown here is derived from an EMBL/GenBank/DDBJ whole genome shotgun (WGS) entry which is preliminary data.</text>
</comment>
<dbReference type="Proteomes" id="UP000553963">
    <property type="component" value="Unassembled WGS sequence"/>
</dbReference>
<evidence type="ECO:0000256" key="8">
    <source>
        <dbReference type="SAM" id="Phobius"/>
    </source>
</evidence>
<evidence type="ECO:0000256" key="5">
    <source>
        <dbReference type="ARBA" id="ARBA00022840"/>
    </source>
</evidence>
<keyword evidence="7 8" id="KW-0472">Membrane</keyword>
<dbReference type="SUPFAM" id="SSF90123">
    <property type="entry name" value="ABC transporter transmembrane region"/>
    <property type="match status" value="1"/>
</dbReference>
<dbReference type="GO" id="GO:0140359">
    <property type="term" value="F:ABC-type transporter activity"/>
    <property type="evidence" value="ECO:0007669"/>
    <property type="project" value="InterPro"/>
</dbReference>
<organism evidence="11 12">
    <name type="scientific">Kaistia hirudinis</name>
    <dbReference type="NCBI Taxonomy" id="1293440"/>
    <lineage>
        <taxon>Bacteria</taxon>
        <taxon>Pseudomonadati</taxon>
        <taxon>Pseudomonadota</taxon>
        <taxon>Alphaproteobacteria</taxon>
        <taxon>Hyphomicrobiales</taxon>
        <taxon>Kaistiaceae</taxon>
        <taxon>Kaistia</taxon>
    </lineage>
</organism>
<feature type="transmembrane region" description="Helical" evidence="8">
    <location>
        <begin position="75"/>
        <end position="92"/>
    </location>
</feature>
<dbReference type="PROSITE" id="PS50893">
    <property type="entry name" value="ABC_TRANSPORTER_2"/>
    <property type="match status" value="1"/>
</dbReference>
<dbReference type="InterPro" id="IPR003439">
    <property type="entry name" value="ABC_transporter-like_ATP-bd"/>
</dbReference>
<comment type="similarity">
    <text evidence="2">Belongs to the ABC transporter superfamily.</text>
</comment>
<feature type="transmembrane region" description="Helical" evidence="8">
    <location>
        <begin position="255"/>
        <end position="280"/>
    </location>
</feature>
<protein>
    <submittedName>
        <fullName evidence="11">ATP-binding cassette subfamily C protein CydD</fullName>
    </submittedName>
</protein>
<keyword evidence="4" id="KW-0547">Nucleotide-binding</keyword>
<evidence type="ECO:0000256" key="7">
    <source>
        <dbReference type="ARBA" id="ARBA00023136"/>
    </source>
</evidence>
<evidence type="ECO:0000256" key="1">
    <source>
        <dbReference type="ARBA" id="ARBA00004651"/>
    </source>
</evidence>
<evidence type="ECO:0000259" key="9">
    <source>
        <dbReference type="PROSITE" id="PS50893"/>
    </source>
</evidence>
<dbReference type="InterPro" id="IPR003593">
    <property type="entry name" value="AAA+_ATPase"/>
</dbReference>
<dbReference type="InterPro" id="IPR011527">
    <property type="entry name" value="ABC1_TM_dom"/>
</dbReference>
<dbReference type="PROSITE" id="PS50929">
    <property type="entry name" value="ABC_TM1F"/>
    <property type="match status" value="1"/>
</dbReference>
<dbReference type="GO" id="GO:0016887">
    <property type="term" value="F:ATP hydrolysis activity"/>
    <property type="evidence" value="ECO:0007669"/>
    <property type="project" value="InterPro"/>
</dbReference>
<dbReference type="InterPro" id="IPR039421">
    <property type="entry name" value="Type_1_exporter"/>
</dbReference>
<feature type="transmembrane region" description="Helical" evidence="8">
    <location>
        <begin position="33"/>
        <end position="63"/>
    </location>
</feature>
<dbReference type="Pfam" id="PF00664">
    <property type="entry name" value="ABC_membrane"/>
    <property type="match status" value="1"/>
</dbReference>
<dbReference type="Gene3D" id="1.20.1560.10">
    <property type="entry name" value="ABC transporter type 1, transmembrane domain"/>
    <property type="match status" value="1"/>
</dbReference>
<dbReference type="InterPro" id="IPR036640">
    <property type="entry name" value="ABC1_TM_sf"/>
</dbReference>
<evidence type="ECO:0000259" key="10">
    <source>
        <dbReference type="PROSITE" id="PS50929"/>
    </source>
</evidence>
<accession>A0A840AHM0</accession>
<keyword evidence="3 8" id="KW-0812">Transmembrane</keyword>
<dbReference type="InterPro" id="IPR027417">
    <property type="entry name" value="P-loop_NTPase"/>
</dbReference>
<dbReference type="RefSeq" id="WP_183396753.1">
    <property type="nucleotide sequence ID" value="NZ_JACIDS010000001.1"/>
</dbReference>
<feature type="transmembrane region" description="Helical" evidence="8">
    <location>
        <begin position="146"/>
        <end position="167"/>
    </location>
</feature>
<evidence type="ECO:0000256" key="6">
    <source>
        <dbReference type="ARBA" id="ARBA00022989"/>
    </source>
</evidence>